<dbReference type="EMBL" id="HBUE01100206">
    <property type="protein sequence ID" value="CAG6484957.1"/>
    <property type="molecule type" value="Transcribed_RNA"/>
</dbReference>
<reference evidence="1" key="1">
    <citation type="submission" date="2021-05" db="EMBL/GenBank/DDBJ databases">
        <authorList>
            <person name="Alioto T."/>
            <person name="Alioto T."/>
            <person name="Gomez Garrido J."/>
        </authorList>
    </citation>
    <scope>NUCLEOTIDE SEQUENCE</scope>
</reference>
<accession>A0A8D8FW60</accession>
<protein>
    <submittedName>
        <fullName evidence="1">(northern house mosquito) hypothetical protein</fullName>
    </submittedName>
</protein>
<proteinExistence type="predicted"/>
<dbReference type="EMBL" id="HBUE01100192">
    <property type="protein sequence ID" value="CAG6484948.1"/>
    <property type="molecule type" value="Transcribed_RNA"/>
</dbReference>
<organism evidence="1">
    <name type="scientific">Culex pipiens</name>
    <name type="common">House mosquito</name>
    <dbReference type="NCBI Taxonomy" id="7175"/>
    <lineage>
        <taxon>Eukaryota</taxon>
        <taxon>Metazoa</taxon>
        <taxon>Ecdysozoa</taxon>
        <taxon>Arthropoda</taxon>
        <taxon>Hexapoda</taxon>
        <taxon>Insecta</taxon>
        <taxon>Pterygota</taxon>
        <taxon>Neoptera</taxon>
        <taxon>Endopterygota</taxon>
        <taxon>Diptera</taxon>
        <taxon>Nematocera</taxon>
        <taxon>Culicoidea</taxon>
        <taxon>Culicidae</taxon>
        <taxon>Culicinae</taxon>
        <taxon>Culicini</taxon>
        <taxon>Culex</taxon>
        <taxon>Culex</taxon>
    </lineage>
</organism>
<dbReference type="EMBL" id="HBUE01100201">
    <property type="protein sequence ID" value="CAG6484955.1"/>
    <property type="molecule type" value="Transcribed_RNA"/>
</dbReference>
<dbReference type="AlphaFoldDB" id="A0A8D8FW60"/>
<evidence type="ECO:0000313" key="1">
    <source>
        <dbReference type="EMBL" id="CAG6484948.1"/>
    </source>
</evidence>
<sequence>MTKGNNFLNPFRLNFTCKKCLPKIYSVHLRSKKSRSRTYISTKRFAVQLRGTIELGGISRSIEILLNFYHTHIKNSIIKSMEKAGCRESKKKHNIDPHSFFNKSSGLTINYSWQFASDVNK</sequence>
<name>A0A8D8FW60_CULPI</name>